<feature type="chain" id="PRO_5012347953" evidence="1">
    <location>
        <begin position="21"/>
        <end position="163"/>
    </location>
</feature>
<dbReference type="EMBL" id="LVYD01000068">
    <property type="protein sequence ID" value="OQP60026.1"/>
    <property type="molecule type" value="Genomic_DNA"/>
</dbReference>
<evidence type="ECO:0000256" key="1">
    <source>
        <dbReference type="SAM" id="SignalP"/>
    </source>
</evidence>
<dbReference type="InterPro" id="IPR036374">
    <property type="entry name" value="OxRdtase_Mopterin-bd_sf"/>
</dbReference>
<gene>
    <name evidence="3" type="ORF">A3860_35230</name>
</gene>
<dbReference type="InterPro" id="IPR000572">
    <property type="entry name" value="OxRdtase_Mopterin-bd_dom"/>
</dbReference>
<dbReference type="Pfam" id="PF00174">
    <property type="entry name" value="Oxidored_molyb"/>
    <property type="match status" value="1"/>
</dbReference>
<evidence type="ECO:0000313" key="3">
    <source>
        <dbReference type="EMBL" id="OQP60026.1"/>
    </source>
</evidence>
<keyword evidence="4" id="KW-1185">Reference proteome</keyword>
<dbReference type="RefSeq" id="WP_216823543.1">
    <property type="nucleotide sequence ID" value="NZ_LVYD01000068.1"/>
</dbReference>
<reference evidence="3 4" key="1">
    <citation type="submission" date="2016-03" db="EMBL/GenBank/DDBJ databases">
        <title>Niastella vici sp. nov., isolated from farmland soil.</title>
        <authorList>
            <person name="Chen L."/>
            <person name="Wang D."/>
            <person name="Yang S."/>
            <person name="Wang G."/>
        </authorList>
    </citation>
    <scope>NUCLEOTIDE SEQUENCE [LARGE SCALE GENOMIC DNA]</scope>
    <source>
        <strain evidence="3 4">DJ57</strain>
    </source>
</reference>
<keyword evidence="1" id="KW-0732">Signal</keyword>
<dbReference type="Gene3D" id="3.90.420.10">
    <property type="entry name" value="Oxidoreductase, molybdopterin-binding domain"/>
    <property type="match status" value="1"/>
</dbReference>
<name>A0A1V9FP39_9BACT</name>
<dbReference type="SUPFAM" id="SSF56524">
    <property type="entry name" value="Oxidoreductase molybdopterin-binding domain"/>
    <property type="match status" value="1"/>
</dbReference>
<dbReference type="Proteomes" id="UP000192796">
    <property type="component" value="Unassembled WGS sequence"/>
</dbReference>
<sequence length="163" mass="17710">MYIKQLFALVFSLTVLCALANAQAFFQVTGEVGTPLKLNEAEIAKMNRTSVTLTDKDGKDHSYTGVPVLDLLNRAGVTTGKQLHGENLTKYVLVKCADGYAVLFSLAEMDTALSKKTIILATEADNKPIPEGKGPFRLVVPGEGRPARSCFQVVEFIVKFAKD</sequence>
<evidence type="ECO:0000259" key="2">
    <source>
        <dbReference type="Pfam" id="PF00174"/>
    </source>
</evidence>
<organism evidence="3 4">
    <name type="scientific">Niastella vici</name>
    <dbReference type="NCBI Taxonomy" id="1703345"/>
    <lineage>
        <taxon>Bacteria</taxon>
        <taxon>Pseudomonadati</taxon>
        <taxon>Bacteroidota</taxon>
        <taxon>Chitinophagia</taxon>
        <taxon>Chitinophagales</taxon>
        <taxon>Chitinophagaceae</taxon>
        <taxon>Niastella</taxon>
    </lineage>
</organism>
<evidence type="ECO:0000313" key="4">
    <source>
        <dbReference type="Proteomes" id="UP000192796"/>
    </source>
</evidence>
<feature type="domain" description="Oxidoreductase molybdopterin-binding" evidence="2">
    <location>
        <begin position="61"/>
        <end position="142"/>
    </location>
</feature>
<feature type="signal peptide" evidence="1">
    <location>
        <begin position="1"/>
        <end position="20"/>
    </location>
</feature>
<comment type="caution">
    <text evidence="3">The sequence shown here is derived from an EMBL/GenBank/DDBJ whole genome shotgun (WGS) entry which is preliminary data.</text>
</comment>
<proteinExistence type="predicted"/>
<protein>
    <submittedName>
        <fullName evidence="3">Molybdopterin-binding protein</fullName>
    </submittedName>
</protein>
<dbReference type="AlphaFoldDB" id="A0A1V9FP39"/>
<dbReference type="STRING" id="1703345.A3860_35230"/>
<accession>A0A1V9FP39</accession>